<organism evidence="3 4">
    <name type="scientific">Armillaria ostoyae</name>
    <name type="common">Armillaria root rot fungus</name>
    <dbReference type="NCBI Taxonomy" id="47428"/>
    <lineage>
        <taxon>Eukaryota</taxon>
        <taxon>Fungi</taxon>
        <taxon>Dikarya</taxon>
        <taxon>Basidiomycota</taxon>
        <taxon>Agaricomycotina</taxon>
        <taxon>Agaricomycetes</taxon>
        <taxon>Agaricomycetidae</taxon>
        <taxon>Agaricales</taxon>
        <taxon>Marasmiineae</taxon>
        <taxon>Physalacriaceae</taxon>
        <taxon>Armillaria</taxon>
    </lineage>
</organism>
<dbReference type="OMA" id="MNFWSEY"/>
<feature type="transmembrane region" description="Helical" evidence="2">
    <location>
        <begin position="173"/>
        <end position="193"/>
    </location>
</feature>
<proteinExistence type="predicted"/>
<feature type="transmembrane region" description="Helical" evidence="2">
    <location>
        <begin position="134"/>
        <end position="153"/>
    </location>
</feature>
<dbReference type="EMBL" id="FUEG01000014">
    <property type="protein sequence ID" value="SJL11348.1"/>
    <property type="molecule type" value="Genomic_DNA"/>
</dbReference>
<keyword evidence="2" id="KW-0472">Membrane</keyword>
<reference evidence="4" key="1">
    <citation type="journal article" date="2017" name="Nat. Ecol. Evol.">
        <title>Genome expansion and lineage-specific genetic innovations in the forest pathogenic fungi Armillaria.</title>
        <authorList>
            <person name="Sipos G."/>
            <person name="Prasanna A.N."/>
            <person name="Walter M.C."/>
            <person name="O'Connor E."/>
            <person name="Balint B."/>
            <person name="Krizsan K."/>
            <person name="Kiss B."/>
            <person name="Hess J."/>
            <person name="Varga T."/>
            <person name="Slot J."/>
            <person name="Riley R."/>
            <person name="Boka B."/>
            <person name="Rigling D."/>
            <person name="Barry K."/>
            <person name="Lee J."/>
            <person name="Mihaltcheva S."/>
            <person name="LaButti K."/>
            <person name="Lipzen A."/>
            <person name="Waldron R."/>
            <person name="Moloney N.M."/>
            <person name="Sperisen C."/>
            <person name="Kredics L."/>
            <person name="Vagvoelgyi C."/>
            <person name="Patrignani A."/>
            <person name="Fitzpatrick D."/>
            <person name="Nagy I."/>
            <person name="Doyle S."/>
            <person name="Anderson J.B."/>
            <person name="Grigoriev I.V."/>
            <person name="Gueldener U."/>
            <person name="Muensterkoetter M."/>
            <person name="Nagy L.G."/>
        </authorList>
    </citation>
    <scope>NUCLEOTIDE SEQUENCE [LARGE SCALE GENOMIC DNA]</scope>
    <source>
        <strain evidence="4">C18/9</strain>
    </source>
</reference>
<dbReference type="OrthoDB" id="2947903at2759"/>
<name>A0A284RRJ9_ARMOS</name>
<dbReference type="AlphaFoldDB" id="A0A284RRJ9"/>
<keyword evidence="4" id="KW-1185">Reference proteome</keyword>
<feature type="transmembrane region" description="Helical" evidence="2">
    <location>
        <begin position="214"/>
        <end position="234"/>
    </location>
</feature>
<evidence type="ECO:0000256" key="2">
    <source>
        <dbReference type="SAM" id="Phobius"/>
    </source>
</evidence>
<feature type="transmembrane region" description="Helical" evidence="2">
    <location>
        <begin position="59"/>
        <end position="80"/>
    </location>
</feature>
<evidence type="ECO:0000256" key="1">
    <source>
        <dbReference type="SAM" id="MobiDB-lite"/>
    </source>
</evidence>
<evidence type="ECO:0000313" key="4">
    <source>
        <dbReference type="Proteomes" id="UP000219338"/>
    </source>
</evidence>
<feature type="region of interest" description="Disordered" evidence="1">
    <location>
        <begin position="312"/>
        <end position="332"/>
    </location>
</feature>
<keyword evidence="2" id="KW-0812">Transmembrane</keyword>
<protein>
    <submittedName>
        <fullName evidence="3">Uncharacterized protein</fullName>
    </submittedName>
</protein>
<dbReference type="Proteomes" id="UP000219338">
    <property type="component" value="Unassembled WGS sequence"/>
</dbReference>
<feature type="transmembrane region" description="Helical" evidence="2">
    <location>
        <begin position="100"/>
        <end position="122"/>
    </location>
</feature>
<accession>A0A284RRJ9</accession>
<sequence>MANQANIPADLTGDDITAIFQSLDATLGAKILLAQLIGLYTGVFFVASWYIFVKKTKPIGRALTAATILLYILTAILFAINCMDTRQRFADNGMNFWSEYTAGEIPATTLAGGIMGATCTVLSDSTLIWRCWMVWNFSLPVVILPILLLASAVGLKCYDTYKFYLGQDYVPSMVLFSSLVLATTLWCTILIIFRISTVARAGSGLNAYRRVIEVFVESSALYSASAILYLVFRAMESPRFLYMDSLMAAMRGIAPTLLVGRVAAGHARPNDSWQGSMISQSLRFGTDSQSSNQGSSQEDSLQGVGFHHDLEAQSHQRVHDVGGTVPEERTKI</sequence>
<gene>
    <name evidence="3" type="ORF">ARMOST_14751</name>
</gene>
<dbReference type="STRING" id="47428.A0A284RRJ9"/>
<keyword evidence="2" id="KW-1133">Transmembrane helix</keyword>
<evidence type="ECO:0000313" key="3">
    <source>
        <dbReference type="EMBL" id="SJL11348.1"/>
    </source>
</evidence>
<feature type="transmembrane region" description="Helical" evidence="2">
    <location>
        <begin position="31"/>
        <end position="52"/>
    </location>
</feature>